<feature type="region of interest" description="Disordered" evidence="7">
    <location>
        <begin position="90"/>
        <end position="146"/>
    </location>
</feature>
<evidence type="ECO:0000313" key="9">
    <source>
        <dbReference type="Proteomes" id="UP000501346"/>
    </source>
</evidence>
<keyword evidence="2" id="KW-0519">Myristate</keyword>
<evidence type="ECO:0000256" key="7">
    <source>
        <dbReference type="SAM" id="MobiDB-lite"/>
    </source>
</evidence>
<reference evidence="8 9" key="1">
    <citation type="journal article" date="2019" name="BMC Genomics">
        <title>Chromosome level assembly and comparative genome analysis confirm lager-brewing yeasts originated from a single hybridization.</title>
        <authorList>
            <person name="Salazar A.N."/>
            <person name="Gorter de Vries A.R."/>
            <person name="van den Broek M."/>
            <person name="Brouwers N."/>
            <person name="de la Torre Cortes P."/>
            <person name="Kuijpers N.G.A."/>
            <person name="Daran J.G."/>
            <person name="Abeel T."/>
        </authorList>
    </citation>
    <scope>NUCLEOTIDE SEQUENCE [LARGE SCALE GENOMIC DNA]</scope>
    <source>
        <strain evidence="8 9">CBS 1483</strain>
    </source>
</reference>
<dbReference type="GO" id="GO:0032008">
    <property type="term" value="P:positive regulation of TOR signaling"/>
    <property type="evidence" value="ECO:0007669"/>
    <property type="project" value="InterPro"/>
</dbReference>
<keyword evidence="5" id="KW-0449">Lipoprotein</keyword>
<evidence type="ECO:0000256" key="6">
    <source>
        <dbReference type="SAM" id="Coils"/>
    </source>
</evidence>
<keyword evidence="3" id="KW-0472">Membrane</keyword>
<evidence type="ECO:0000256" key="3">
    <source>
        <dbReference type="ARBA" id="ARBA00023136"/>
    </source>
</evidence>
<dbReference type="GO" id="GO:0016197">
    <property type="term" value="P:endosomal transport"/>
    <property type="evidence" value="ECO:0007669"/>
    <property type="project" value="InterPro"/>
</dbReference>
<dbReference type="Pfam" id="PF15454">
    <property type="entry name" value="LAMTOR"/>
    <property type="match status" value="1"/>
</dbReference>
<evidence type="ECO:0000256" key="5">
    <source>
        <dbReference type="ARBA" id="ARBA00023288"/>
    </source>
</evidence>
<evidence type="ECO:0000256" key="1">
    <source>
        <dbReference type="ARBA" id="ARBA00004308"/>
    </source>
</evidence>
<dbReference type="GO" id="GO:0043410">
    <property type="term" value="P:positive regulation of MAPK cascade"/>
    <property type="evidence" value="ECO:0007669"/>
    <property type="project" value="InterPro"/>
</dbReference>
<keyword evidence="6" id="KW-0175">Coiled coil</keyword>
<dbReference type="EMBL" id="CP048992">
    <property type="protein sequence ID" value="QID80828.1"/>
    <property type="molecule type" value="Genomic_DNA"/>
</dbReference>
<protein>
    <submittedName>
        <fullName evidence="8">Multicopy suppressor of ers1 hygromycin b sensitivity</fullName>
    </submittedName>
</protein>
<dbReference type="AlphaFoldDB" id="A0A6C1DUU9"/>
<dbReference type="SMART" id="SM01262">
    <property type="entry name" value="LAMTOR"/>
    <property type="match status" value="1"/>
</dbReference>
<evidence type="ECO:0000256" key="2">
    <source>
        <dbReference type="ARBA" id="ARBA00022707"/>
    </source>
</evidence>
<proteinExistence type="predicted"/>
<keyword evidence="4" id="KW-0564">Palmitate</keyword>
<sequence length="182" mass="20006">MGAVLSCCRNHSGEENEALLREQQAGYGSQGNTNDEYDAEQMRLKEHEQKLLAREQELRDIVANTNDKLIDISMINNSGIVIQGTDLQEALDKRQQEEGGDSREDERSAGDDNLSGHSVPSSGSAQATTHQTAPRTNTFTLLTSPDSAKISKEQLKKLHSNILNEIFSQSQVNKPGPLTVPF</sequence>
<feature type="coiled-coil region" evidence="6">
    <location>
        <begin position="37"/>
        <end position="64"/>
    </location>
</feature>
<dbReference type="GO" id="GO:0071986">
    <property type="term" value="C:Ragulator complex"/>
    <property type="evidence" value="ECO:0007669"/>
    <property type="project" value="InterPro"/>
</dbReference>
<dbReference type="GO" id="GO:0071230">
    <property type="term" value="P:cellular response to amino acid stimulus"/>
    <property type="evidence" value="ECO:0007669"/>
    <property type="project" value="InterPro"/>
</dbReference>
<dbReference type="Proteomes" id="UP000501346">
    <property type="component" value="Chromosome ScXI"/>
</dbReference>
<name>A0A6C1DUU9_SACPS</name>
<dbReference type="GO" id="GO:0045121">
    <property type="term" value="C:membrane raft"/>
    <property type="evidence" value="ECO:0007669"/>
    <property type="project" value="InterPro"/>
</dbReference>
<keyword evidence="9" id="KW-1185">Reference proteome</keyword>
<evidence type="ECO:0000313" key="8">
    <source>
        <dbReference type="EMBL" id="QID80828.1"/>
    </source>
</evidence>
<accession>A0A6C1DUU9</accession>
<dbReference type="GO" id="GO:0001919">
    <property type="term" value="P:regulation of receptor recycling"/>
    <property type="evidence" value="ECO:0007669"/>
    <property type="project" value="InterPro"/>
</dbReference>
<evidence type="ECO:0000256" key="4">
    <source>
        <dbReference type="ARBA" id="ARBA00023139"/>
    </source>
</evidence>
<feature type="compositionally biased region" description="Polar residues" evidence="7">
    <location>
        <begin position="115"/>
        <end position="146"/>
    </location>
</feature>
<organism evidence="8 9">
    <name type="scientific">Saccharomyces pastorianus</name>
    <name type="common">Lager yeast</name>
    <name type="synonym">Saccharomyces cerevisiae x Saccharomyces eubayanus</name>
    <dbReference type="NCBI Taxonomy" id="27292"/>
    <lineage>
        <taxon>Eukaryota</taxon>
        <taxon>Fungi</taxon>
        <taxon>Dikarya</taxon>
        <taxon>Ascomycota</taxon>
        <taxon>Saccharomycotina</taxon>
        <taxon>Saccharomycetes</taxon>
        <taxon>Saccharomycetales</taxon>
        <taxon>Saccharomycetaceae</taxon>
        <taxon>Saccharomyces</taxon>
    </lineage>
</organism>
<dbReference type="InterPro" id="IPR028209">
    <property type="entry name" value="LAMTOR1/MEH1"/>
</dbReference>
<gene>
    <name evidence="8" type="primary">MEH1_1</name>
    <name evidence="8" type="ORF">GRS66_003178</name>
</gene>
<dbReference type="OrthoDB" id="4067878at2759"/>
<comment type="subcellular location">
    <subcellularLocation>
        <location evidence="1">Endomembrane system</location>
    </subcellularLocation>
</comment>
<feature type="compositionally biased region" description="Basic and acidic residues" evidence="7">
    <location>
        <begin position="90"/>
        <end position="110"/>
    </location>
</feature>
<dbReference type="GO" id="GO:0031902">
    <property type="term" value="C:late endosome membrane"/>
    <property type="evidence" value="ECO:0007669"/>
    <property type="project" value="InterPro"/>
</dbReference>